<dbReference type="Gene3D" id="3.90.550.10">
    <property type="entry name" value="Spore Coat Polysaccharide Biosynthesis Protein SpsA, Chain A"/>
    <property type="match status" value="1"/>
</dbReference>
<reference evidence="1 2" key="1">
    <citation type="submission" date="2019-02" db="EMBL/GenBank/DDBJ databases">
        <title>Emended description of the genus Rhodopseudomonas and description of Rhodopseudomonas albus sp. nov., a non-phototrophic, heavy-metal-tolerant bacterium isolated from garden soil.</title>
        <authorList>
            <person name="Bao Z."/>
            <person name="Cao W.W."/>
            <person name="Sato Y."/>
            <person name="Nishizawa T."/>
            <person name="Zhao J."/>
            <person name="Guo Y."/>
            <person name="Ohta H."/>
        </authorList>
    </citation>
    <scope>NUCLEOTIDE SEQUENCE [LARGE SCALE GENOMIC DNA]</scope>
    <source>
        <strain evidence="1 2">SK50-23</strain>
    </source>
</reference>
<dbReference type="EMBL" id="CP036498">
    <property type="protein sequence ID" value="QUS42345.1"/>
    <property type="molecule type" value="Genomic_DNA"/>
</dbReference>
<dbReference type="SUPFAM" id="SSF53448">
    <property type="entry name" value="Nucleotide-diphospho-sugar transferases"/>
    <property type="match status" value="1"/>
</dbReference>
<organism evidence="1 2">
    <name type="scientific">Tardiphaga alba</name>
    <dbReference type="NCBI Taxonomy" id="340268"/>
    <lineage>
        <taxon>Bacteria</taxon>
        <taxon>Pseudomonadati</taxon>
        <taxon>Pseudomonadota</taxon>
        <taxon>Alphaproteobacteria</taxon>
        <taxon>Hyphomicrobiales</taxon>
        <taxon>Nitrobacteraceae</taxon>
        <taxon>Tardiphaga</taxon>
    </lineage>
</organism>
<dbReference type="Proteomes" id="UP000682843">
    <property type="component" value="Chromosome"/>
</dbReference>
<dbReference type="Pfam" id="PF02348">
    <property type="entry name" value="CTP_transf_3"/>
    <property type="match status" value="1"/>
</dbReference>
<protein>
    <submittedName>
        <fullName evidence="1">Spore coat polysaccharide biosynthesis protein F</fullName>
    </submittedName>
</protein>
<evidence type="ECO:0000313" key="1">
    <source>
        <dbReference type="EMBL" id="QUS42345.1"/>
    </source>
</evidence>
<accession>A0ABX8AJ19</accession>
<evidence type="ECO:0000313" key="2">
    <source>
        <dbReference type="Proteomes" id="UP000682843"/>
    </source>
</evidence>
<gene>
    <name evidence="1" type="ORF">RPMA_09860</name>
</gene>
<dbReference type="CDD" id="cd02518">
    <property type="entry name" value="GT2_SpsF"/>
    <property type="match status" value="1"/>
</dbReference>
<proteinExistence type="predicted"/>
<dbReference type="InterPro" id="IPR003329">
    <property type="entry name" value="Cytidylyl_trans"/>
</dbReference>
<dbReference type="PANTHER" id="PTHR42866:SF1">
    <property type="entry name" value="SPORE COAT POLYSACCHARIDE BIOSYNTHESIS PROTEIN SPSF"/>
    <property type="match status" value="1"/>
</dbReference>
<dbReference type="PANTHER" id="PTHR42866">
    <property type="entry name" value="3-DEOXY-MANNO-OCTULOSONATE CYTIDYLYLTRANSFERASE"/>
    <property type="match status" value="1"/>
</dbReference>
<sequence>MGSSRLPGKVMCSLGDRTVLEEVLGRCASIPGVDVVVCAVPDKPESETLEALTRACGAEVYRGSETDVLQRYLGAARAANADVIMRVTSDCPLIDPEICGAVLRLRATEAADYASNNLERTFPHGLDCEAFTTPALIDAEAATQLAHDREHVTPWLRRSPGLKRVNLAAREPYHVDERWTLDYPEDLSFMQAVFSEMPKMTRGYMADILAILDANPALRAINAHRRLVSEQ</sequence>
<name>A0ABX8AJ19_9BRAD</name>
<dbReference type="InterPro" id="IPR029044">
    <property type="entry name" value="Nucleotide-diphossugar_trans"/>
</dbReference>
<keyword evidence="2" id="KW-1185">Reference proteome</keyword>